<accession>A0A7C8YRB8</accession>
<dbReference type="AlphaFoldDB" id="A0A7C8YRB8"/>
<dbReference type="EMBL" id="GISG01045829">
    <property type="protein sequence ID" value="MBA4623990.1"/>
    <property type="molecule type" value="Transcribed_RNA"/>
</dbReference>
<proteinExistence type="predicted"/>
<organism evidence="2">
    <name type="scientific">Opuntia streptacantha</name>
    <name type="common">Prickly pear cactus</name>
    <name type="synonym">Opuntia cardona</name>
    <dbReference type="NCBI Taxonomy" id="393608"/>
    <lineage>
        <taxon>Eukaryota</taxon>
        <taxon>Viridiplantae</taxon>
        <taxon>Streptophyta</taxon>
        <taxon>Embryophyta</taxon>
        <taxon>Tracheophyta</taxon>
        <taxon>Spermatophyta</taxon>
        <taxon>Magnoliopsida</taxon>
        <taxon>eudicotyledons</taxon>
        <taxon>Gunneridae</taxon>
        <taxon>Pentapetalae</taxon>
        <taxon>Caryophyllales</taxon>
        <taxon>Cactineae</taxon>
        <taxon>Cactaceae</taxon>
        <taxon>Opuntioideae</taxon>
        <taxon>Opuntia</taxon>
    </lineage>
</organism>
<evidence type="ECO:0000313" key="2">
    <source>
        <dbReference type="EMBL" id="MBA4623990.1"/>
    </source>
</evidence>
<keyword evidence="1" id="KW-0472">Membrane</keyword>
<feature type="transmembrane region" description="Helical" evidence="1">
    <location>
        <begin position="147"/>
        <end position="167"/>
    </location>
</feature>
<keyword evidence="1" id="KW-0812">Transmembrane</keyword>
<reference evidence="2" key="1">
    <citation type="journal article" date="2013" name="J. Plant Res.">
        <title>Effect of fungi and light on seed germination of three Opuntia species from semiarid lands of central Mexico.</title>
        <authorList>
            <person name="Delgado-Sanchez P."/>
            <person name="Jimenez-Bremont J.F."/>
            <person name="Guerrero-Gonzalez Mde L."/>
            <person name="Flores J."/>
        </authorList>
    </citation>
    <scope>NUCLEOTIDE SEQUENCE</scope>
    <source>
        <tissue evidence="2">Cladode</tissue>
    </source>
</reference>
<name>A0A7C8YRB8_OPUST</name>
<keyword evidence="1" id="KW-1133">Transmembrane helix</keyword>
<reference evidence="2" key="2">
    <citation type="submission" date="2020-07" db="EMBL/GenBank/DDBJ databases">
        <authorList>
            <person name="Vera ALvarez R."/>
            <person name="Arias-Moreno D.M."/>
            <person name="Jimenez-Jacinto V."/>
            <person name="Jimenez-Bremont J.F."/>
            <person name="Swaminathan K."/>
            <person name="Moose S.P."/>
            <person name="Guerrero-Gonzalez M.L."/>
            <person name="Marino-Ramirez L."/>
            <person name="Landsman D."/>
            <person name="Rodriguez-Kessler M."/>
            <person name="Delgado-Sanchez P."/>
        </authorList>
    </citation>
    <scope>NUCLEOTIDE SEQUENCE</scope>
    <source>
        <tissue evidence="2">Cladode</tissue>
    </source>
</reference>
<protein>
    <submittedName>
        <fullName evidence="2">Uncharacterized protein</fullName>
    </submittedName>
</protein>
<sequence length="168" mass="19347">MPGFSPVFIIWVHPFGHCQDAYALLIKGMGGFITIWAAPPRGIAIWRSTSVSLQLPRVEHRPGCKVRLLQLTAFECWFHFVLGVTTWNMLRQLWARGLPGSIFNQIANFASRRQSTLRSTFHRRQWIQEANRVLRAKPREESTSFDLNGYGALLITSFFFAIIIFAFF</sequence>
<evidence type="ECO:0000256" key="1">
    <source>
        <dbReference type="SAM" id="Phobius"/>
    </source>
</evidence>